<dbReference type="RefSeq" id="WP_238273156.1">
    <property type="nucleotide sequence ID" value="NZ_BPQG01000100.1"/>
</dbReference>
<sequence length="318" mass="33115">MIDKQNTAESELAGLETGTRVVNLEKGRRAFLQTLGLGIAGAAILGNTTTQSQAQALPSNVTDADILNFALNLEYLEAEFYLNAVNGTGLKAADLQGVGAIGAVNGGGRAVPFTDPNVRKYAFEIAADEEAHVRFLRAALGSAAVSRPRLDIDFAFTAAARAAGLIGANDRFDAYANDTNFLLASFIFEDVGVTAYNGAAGAIQNKTYLSAAASILAVEAYHAGIIRTTLYAKGLINQADAISNARDSLDGNTDLDQGISGTQSATPGFQFSDANLVPTNAQGLVFARTPGQVLNIVYLNTTQSPGGFFPGGLNGTLR</sequence>
<protein>
    <recommendedName>
        <fullName evidence="3">Ferritin-like domain-containing protein</fullName>
    </recommendedName>
</protein>
<evidence type="ECO:0000313" key="2">
    <source>
        <dbReference type="Proteomes" id="UP001055117"/>
    </source>
</evidence>
<organism evidence="1 2">
    <name type="scientific">Methylobacterium cerastii</name>
    <dbReference type="NCBI Taxonomy" id="932741"/>
    <lineage>
        <taxon>Bacteria</taxon>
        <taxon>Pseudomonadati</taxon>
        <taxon>Pseudomonadota</taxon>
        <taxon>Alphaproteobacteria</taxon>
        <taxon>Hyphomicrobiales</taxon>
        <taxon>Methylobacteriaceae</taxon>
        <taxon>Methylobacterium</taxon>
    </lineage>
</organism>
<dbReference type="InterPro" id="IPR052965">
    <property type="entry name" value="Pigment-catalase-like"/>
</dbReference>
<dbReference type="InterPro" id="IPR009078">
    <property type="entry name" value="Ferritin-like_SF"/>
</dbReference>
<dbReference type="PANTHER" id="PTHR31694:SF26">
    <property type="entry name" value="OS05G0151100 PROTEIN"/>
    <property type="match status" value="1"/>
</dbReference>
<dbReference type="SUPFAM" id="SSF47240">
    <property type="entry name" value="Ferritin-like"/>
    <property type="match status" value="1"/>
</dbReference>
<reference evidence="1 2" key="1">
    <citation type="journal article" date="2021" name="Front. Microbiol.">
        <title>Comprehensive Comparative Genomics and Phenotyping of Methylobacterium Species.</title>
        <authorList>
            <person name="Alessa O."/>
            <person name="Ogura Y."/>
            <person name="Fujitani Y."/>
            <person name="Takami H."/>
            <person name="Hayashi T."/>
            <person name="Sahin N."/>
            <person name="Tani A."/>
        </authorList>
    </citation>
    <scope>NUCLEOTIDE SEQUENCE [LARGE SCALE GENOMIC DNA]</scope>
    <source>
        <strain evidence="1 2">DSM 23679</strain>
    </source>
</reference>
<dbReference type="Proteomes" id="UP001055117">
    <property type="component" value="Unassembled WGS sequence"/>
</dbReference>
<comment type="caution">
    <text evidence="1">The sequence shown here is derived from an EMBL/GenBank/DDBJ whole genome shotgun (WGS) entry which is preliminary data.</text>
</comment>
<dbReference type="PANTHER" id="PTHR31694">
    <property type="entry name" value="DESICCATION-LIKE PROTEIN"/>
    <property type="match status" value="1"/>
</dbReference>
<proteinExistence type="predicted"/>
<accession>A0ABQ4QNT1</accession>
<name>A0ABQ4QNT1_9HYPH</name>
<dbReference type="Pfam" id="PF13668">
    <property type="entry name" value="Ferritin_2"/>
    <property type="match status" value="1"/>
</dbReference>
<evidence type="ECO:0000313" key="1">
    <source>
        <dbReference type="EMBL" id="GJD46935.1"/>
    </source>
</evidence>
<keyword evidence="2" id="KW-1185">Reference proteome</keyword>
<evidence type="ECO:0008006" key="3">
    <source>
        <dbReference type="Google" id="ProtNLM"/>
    </source>
</evidence>
<dbReference type="InterPro" id="IPR006311">
    <property type="entry name" value="TAT_signal"/>
</dbReference>
<dbReference type="EMBL" id="BPQG01000100">
    <property type="protein sequence ID" value="GJD46935.1"/>
    <property type="molecule type" value="Genomic_DNA"/>
</dbReference>
<gene>
    <name evidence="1" type="ORF">AFCDBAGC_4820</name>
</gene>
<dbReference type="PROSITE" id="PS51318">
    <property type="entry name" value="TAT"/>
    <property type="match status" value="1"/>
</dbReference>